<evidence type="ECO:0000313" key="2">
    <source>
        <dbReference type="Proteomes" id="UP000053660"/>
    </source>
</evidence>
<gene>
    <name evidence="1" type="ORF">OESDEN_10816</name>
</gene>
<accession>A0A0B1SZL7</accession>
<sequence>MPMMAPPFLQATLWFTKRTTCSLAQCSDDSCTVTC</sequence>
<name>A0A0B1SZL7_OESDE</name>
<reference evidence="1 2" key="1">
    <citation type="submission" date="2014-03" db="EMBL/GenBank/DDBJ databases">
        <title>Draft genome of the hookworm Oesophagostomum dentatum.</title>
        <authorList>
            <person name="Mitreva M."/>
        </authorList>
    </citation>
    <scope>NUCLEOTIDE SEQUENCE [LARGE SCALE GENOMIC DNA]</scope>
    <source>
        <strain evidence="1 2">OD-Hann</strain>
    </source>
</reference>
<dbReference type="EMBL" id="KN554320">
    <property type="protein sequence ID" value="KHJ89361.1"/>
    <property type="molecule type" value="Genomic_DNA"/>
</dbReference>
<proteinExistence type="predicted"/>
<keyword evidence="2" id="KW-1185">Reference proteome</keyword>
<organism evidence="1 2">
    <name type="scientific">Oesophagostomum dentatum</name>
    <name type="common">Nodular worm</name>
    <dbReference type="NCBI Taxonomy" id="61180"/>
    <lineage>
        <taxon>Eukaryota</taxon>
        <taxon>Metazoa</taxon>
        <taxon>Ecdysozoa</taxon>
        <taxon>Nematoda</taxon>
        <taxon>Chromadorea</taxon>
        <taxon>Rhabditida</taxon>
        <taxon>Rhabditina</taxon>
        <taxon>Rhabditomorpha</taxon>
        <taxon>Strongyloidea</taxon>
        <taxon>Strongylidae</taxon>
        <taxon>Oesophagostomum</taxon>
    </lineage>
</organism>
<evidence type="ECO:0000313" key="1">
    <source>
        <dbReference type="EMBL" id="KHJ89361.1"/>
    </source>
</evidence>
<dbReference type="AlphaFoldDB" id="A0A0B1SZL7"/>
<dbReference type="Proteomes" id="UP000053660">
    <property type="component" value="Unassembled WGS sequence"/>
</dbReference>
<protein>
    <submittedName>
        <fullName evidence="1">Uncharacterized protein</fullName>
    </submittedName>
</protein>